<evidence type="ECO:0000256" key="5">
    <source>
        <dbReference type="PIRSR" id="PIRSR001430-1"/>
    </source>
</evidence>
<dbReference type="InterPro" id="IPR020094">
    <property type="entry name" value="TruA/RsuA/RluB/E/F_N"/>
</dbReference>
<dbReference type="Gene3D" id="3.30.70.660">
    <property type="entry name" value="Pseudouridine synthase I, catalytic domain, C-terminal subdomain"/>
    <property type="match status" value="1"/>
</dbReference>
<dbReference type="InterPro" id="IPR020095">
    <property type="entry name" value="PsdUridine_synth_TruA_C"/>
</dbReference>
<dbReference type="InterPro" id="IPR020103">
    <property type="entry name" value="PsdUridine_synth_cat_dom_sf"/>
</dbReference>
<keyword evidence="3 4" id="KW-0413">Isomerase</keyword>
<dbReference type="AlphaFoldDB" id="A0A5C5YCP8"/>
<evidence type="ECO:0000313" key="10">
    <source>
        <dbReference type="Proteomes" id="UP000317238"/>
    </source>
</evidence>
<keyword evidence="2 4" id="KW-0819">tRNA processing</keyword>
<dbReference type="Pfam" id="PF01416">
    <property type="entry name" value="PseudoU_synth_1"/>
    <property type="match status" value="2"/>
</dbReference>
<reference evidence="9 10" key="1">
    <citation type="submission" date="2019-02" db="EMBL/GenBank/DDBJ databases">
        <title>Deep-cultivation of Planctomycetes and their phenomic and genomic characterization uncovers novel biology.</title>
        <authorList>
            <person name="Wiegand S."/>
            <person name="Jogler M."/>
            <person name="Boedeker C."/>
            <person name="Pinto D."/>
            <person name="Vollmers J."/>
            <person name="Rivas-Marin E."/>
            <person name="Kohn T."/>
            <person name="Peeters S.H."/>
            <person name="Heuer A."/>
            <person name="Rast P."/>
            <person name="Oberbeckmann S."/>
            <person name="Bunk B."/>
            <person name="Jeske O."/>
            <person name="Meyerdierks A."/>
            <person name="Storesund J.E."/>
            <person name="Kallscheuer N."/>
            <person name="Luecker S."/>
            <person name="Lage O.M."/>
            <person name="Pohl T."/>
            <person name="Merkel B.J."/>
            <person name="Hornburger P."/>
            <person name="Mueller R.-W."/>
            <person name="Bruemmer F."/>
            <person name="Labrenz M."/>
            <person name="Spormann A.M."/>
            <person name="Op Den Camp H."/>
            <person name="Overmann J."/>
            <person name="Amann R."/>
            <person name="Jetten M.S.M."/>
            <person name="Mascher T."/>
            <person name="Medema M.H."/>
            <person name="Devos D.P."/>
            <person name="Kaster A.-K."/>
            <person name="Ovreas L."/>
            <person name="Rohde M."/>
            <person name="Galperin M.Y."/>
            <person name="Jogler C."/>
        </authorList>
    </citation>
    <scope>NUCLEOTIDE SEQUENCE [LARGE SCALE GENOMIC DNA]</scope>
    <source>
        <strain evidence="9 10">Pan14r</strain>
    </source>
</reference>
<comment type="subunit">
    <text evidence="4">Homodimer.</text>
</comment>
<dbReference type="PIRSF" id="PIRSF001430">
    <property type="entry name" value="tRNA_psdUrid_synth"/>
    <property type="match status" value="1"/>
</dbReference>
<comment type="function">
    <text evidence="4">Formation of pseudouridine at positions 38, 39 and 40 in the anticodon stem and loop of transfer RNAs.</text>
</comment>
<dbReference type="PANTHER" id="PTHR11142">
    <property type="entry name" value="PSEUDOURIDYLATE SYNTHASE"/>
    <property type="match status" value="1"/>
</dbReference>
<organism evidence="9 10">
    <name type="scientific">Crateriforma conspicua</name>
    <dbReference type="NCBI Taxonomy" id="2527996"/>
    <lineage>
        <taxon>Bacteria</taxon>
        <taxon>Pseudomonadati</taxon>
        <taxon>Planctomycetota</taxon>
        <taxon>Planctomycetia</taxon>
        <taxon>Planctomycetales</taxon>
        <taxon>Planctomycetaceae</taxon>
        <taxon>Crateriforma</taxon>
    </lineage>
</organism>
<feature type="active site" description="Nucleophile" evidence="4 5">
    <location>
        <position position="65"/>
    </location>
</feature>
<gene>
    <name evidence="4 9" type="primary">truA</name>
    <name evidence="9" type="ORF">Pan14r_34120</name>
</gene>
<dbReference type="GO" id="GO:0160147">
    <property type="term" value="F:tRNA pseudouridine(38-40) synthase activity"/>
    <property type="evidence" value="ECO:0007669"/>
    <property type="project" value="UniProtKB-EC"/>
</dbReference>
<dbReference type="PANTHER" id="PTHR11142:SF0">
    <property type="entry name" value="TRNA PSEUDOURIDINE SYNTHASE-LIKE 1"/>
    <property type="match status" value="1"/>
</dbReference>
<dbReference type="EMBL" id="SJPL01000001">
    <property type="protein sequence ID" value="TWT71102.1"/>
    <property type="molecule type" value="Genomic_DNA"/>
</dbReference>
<evidence type="ECO:0000259" key="8">
    <source>
        <dbReference type="Pfam" id="PF01416"/>
    </source>
</evidence>
<comment type="caution">
    <text evidence="4">Lacks conserved residue(s) required for the propagation of feature annotation.</text>
</comment>
<dbReference type="Proteomes" id="UP000317238">
    <property type="component" value="Unassembled WGS sequence"/>
</dbReference>
<evidence type="ECO:0000256" key="2">
    <source>
        <dbReference type="ARBA" id="ARBA00022694"/>
    </source>
</evidence>
<evidence type="ECO:0000256" key="6">
    <source>
        <dbReference type="PIRSR" id="PIRSR001430-2"/>
    </source>
</evidence>
<evidence type="ECO:0000313" key="9">
    <source>
        <dbReference type="EMBL" id="TWT71102.1"/>
    </source>
</evidence>
<comment type="catalytic activity">
    <reaction evidence="4 7">
        <text>uridine(38/39/40) in tRNA = pseudouridine(38/39/40) in tRNA</text>
        <dbReference type="Rhea" id="RHEA:22376"/>
        <dbReference type="Rhea" id="RHEA-COMP:10085"/>
        <dbReference type="Rhea" id="RHEA-COMP:10087"/>
        <dbReference type="ChEBI" id="CHEBI:65314"/>
        <dbReference type="ChEBI" id="CHEBI:65315"/>
        <dbReference type="EC" id="5.4.99.12"/>
    </reaction>
</comment>
<dbReference type="GO" id="GO:0003723">
    <property type="term" value="F:RNA binding"/>
    <property type="evidence" value="ECO:0007669"/>
    <property type="project" value="InterPro"/>
</dbReference>
<keyword evidence="10" id="KW-1185">Reference proteome</keyword>
<dbReference type="InterPro" id="IPR001406">
    <property type="entry name" value="PsdUridine_synth_TruA"/>
</dbReference>
<evidence type="ECO:0000256" key="3">
    <source>
        <dbReference type="ARBA" id="ARBA00023235"/>
    </source>
</evidence>
<accession>A0A5C5YCP8</accession>
<evidence type="ECO:0000256" key="7">
    <source>
        <dbReference type="RuleBase" id="RU003792"/>
    </source>
</evidence>
<name>A0A5C5YCP8_9PLAN</name>
<dbReference type="InterPro" id="IPR020097">
    <property type="entry name" value="PsdUridine_synth_TruA_a/b_dom"/>
</dbReference>
<comment type="caution">
    <text evidence="9">The sequence shown here is derived from an EMBL/GenBank/DDBJ whole genome shotgun (WGS) entry which is preliminary data.</text>
</comment>
<comment type="similarity">
    <text evidence="1 4 7">Belongs to the tRNA pseudouridine synthase TruA family.</text>
</comment>
<dbReference type="Gene3D" id="3.30.70.580">
    <property type="entry name" value="Pseudouridine synthase I, catalytic domain, N-terminal subdomain"/>
    <property type="match status" value="1"/>
</dbReference>
<dbReference type="FunFam" id="3.30.70.580:FF:000001">
    <property type="entry name" value="tRNA pseudouridine synthase A"/>
    <property type="match status" value="1"/>
</dbReference>
<evidence type="ECO:0000256" key="4">
    <source>
        <dbReference type="HAMAP-Rule" id="MF_00171"/>
    </source>
</evidence>
<dbReference type="CDD" id="cd02570">
    <property type="entry name" value="PseudoU_synth_EcTruA"/>
    <property type="match status" value="1"/>
</dbReference>
<feature type="domain" description="Pseudouridine synthase I TruA alpha/beta" evidence="8">
    <location>
        <begin position="21"/>
        <end position="115"/>
    </location>
</feature>
<sequence>MSAADGRMGYMTSPRTFKLTVAYDGTDFSGWQIQPGRMTIQGWLERSVAKLAGARVHVVGSGRTDAGVHAIAQVASCTMPRWNAPAQKLATAINVALPDSILVTDAVDAPDDFHAIRDSVSKRYRYQLQNGGNRNPLEHRYWYRLRKRVDLDAMAEAAQLIVGRKDFACFQSAGAPRTTTVRHVTACDIIPLPDGPWGESRLAIEVQADGFLYNMVRNIVGTLIYVGLGKHPPCWVTELLAEKKRELAGPTAPPNGLFLKSVWYGPNDPGAIEASHGHQSAPSG</sequence>
<protein>
    <recommendedName>
        <fullName evidence="4">tRNA pseudouridine synthase A</fullName>
        <ecNumber evidence="4">5.4.99.12</ecNumber>
    </recommendedName>
    <alternativeName>
        <fullName evidence="4">tRNA pseudouridine(38-40) synthase</fullName>
    </alternativeName>
    <alternativeName>
        <fullName evidence="4">tRNA pseudouridylate synthase I</fullName>
    </alternativeName>
    <alternativeName>
        <fullName evidence="4">tRNA-uridine isomerase I</fullName>
    </alternativeName>
</protein>
<evidence type="ECO:0000256" key="1">
    <source>
        <dbReference type="ARBA" id="ARBA00009375"/>
    </source>
</evidence>
<dbReference type="NCBIfam" id="TIGR00071">
    <property type="entry name" value="hisT_truA"/>
    <property type="match status" value="1"/>
</dbReference>
<feature type="domain" description="Pseudouridine synthase I TruA alpha/beta" evidence="8">
    <location>
        <begin position="157"/>
        <end position="264"/>
    </location>
</feature>
<proteinExistence type="inferred from homology"/>
<feature type="binding site" evidence="4 6">
    <location>
        <position position="124"/>
    </location>
    <ligand>
        <name>substrate</name>
    </ligand>
</feature>
<dbReference type="HAMAP" id="MF_00171">
    <property type="entry name" value="TruA"/>
    <property type="match status" value="1"/>
</dbReference>
<dbReference type="GO" id="GO:0031119">
    <property type="term" value="P:tRNA pseudouridine synthesis"/>
    <property type="evidence" value="ECO:0007669"/>
    <property type="project" value="UniProtKB-UniRule"/>
</dbReference>
<dbReference type="EC" id="5.4.99.12" evidence="4"/>
<dbReference type="SUPFAM" id="SSF55120">
    <property type="entry name" value="Pseudouridine synthase"/>
    <property type="match status" value="1"/>
</dbReference>